<dbReference type="EMBL" id="CP094358">
    <property type="protein sequence ID" value="UOB16114.1"/>
    <property type="molecule type" value="Genomic_DNA"/>
</dbReference>
<evidence type="ECO:0000259" key="3">
    <source>
        <dbReference type="Pfam" id="PF01055"/>
    </source>
</evidence>
<organism evidence="6 7">
    <name type="scientific">Abyssalbus ytuae</name>
    <dbReference type="NCBI Taxonomy" id="2926907"/>
    <lineage>
        <taxon>Bacteria</taxon>
        <taxon>Pseudomonadati</taxon>
        <taxon>Bacteroidota</taxon>
        <taxon>Flavobacteriia</taxon>
        <taxon>Flavobacteriales</taxon>
        <taxon>Flavobacteriaceae</taxon>
        <taxon>Abyssalbus</taxon>
    </lineage>
</organism>
<dbReference type="Pfam" id="PF17137">
    <property type="entry name" value="DUF5110"/>
    <property type="match status" value="1"/>
</dbReference>
<keyword evidence="2" id="KW-0326">Glycosidase</keyword>
<keyword evidence="7" id="KW-1185">Reference proteome</keyword>
<dbReference type="Pfam" id="PF21365">
    <property type="entry name" value="Glyco_hydro_31_3rd"/>
    <property type="match status" value="1"/>
</dbReference>
<accession>A0A9E6ZKA9</accession>
<keyword evidence="2" id="KW-0378">Hydrolase</keyword>
<evidence type="ECO:0000259" key="5">
    <source>
        <dbReference type="Pfam" id="PF21365"/>
    </source>
</evidence>
<dbReference type="Proteomes" id="UP000831290">
    <property type="component" value="Chromosome"/>
</dbReference>
<reference evidence="6" key="1">
    <citation type="submission" date="2022-03" db="EMBL/GenBank/DDBJ databases">
        <title>Description of Abyssus ytuae gen. nov., sp. nov., a novel member of the family Flavobacteriaceae isolated from the sediment of Mariana Trench.</title>
        <authorList>
            <person name="Zhang J."/>
            <person name="Xu X."/>
        </authorList>
    </citation>
    <scope>NUCLEOTIDE SEQUENCE</scope>
    <source>
        <strain evidence="6">MT3330</strain>
    </source>
</reference>
<dbReference type="SUPFAM" id="SSF51011">
    <property type="entry name" value="Glycosyl hydrolase domain"/>
    <property type="match status" value="1"/>
</dbReference>
<dbReference type="KEGG" id="fbm:MQE35_10225"/>
<evidence type="ECO:0000256" key="1">
    <source>
        <dbReference type="ARBA" id="ARBA00007806"/>
    </source>
</evidence>
<dbReference type="PANTHER" id="PTHR43863">
    <property type="entry name" value="HYDROLASE, PUTATIVE (AFU_ORTHOLOGUE AFUA_1G03140)-RELATED"/>
    <property type="match status" value="1"/>
</dbReference>
<feature type="domain" description="DUF5110" evidence="4">
    <location>
        <begin position="461"/>
        <end position="530"/>
    </location>
</feature>
<feature type="domain" description="Glycoside hydrolase family 31 TIM barrel" evidence="3">
    <location>
        <begin position="20"/>
        <end position="358"/>
    </location>
</feature>
<dbReference type="SUPFAM" id="SSF51445">
    <property type="entry name" value="(Trans)glycosidases"/>
    <property type="match status" value="1"/>
</dbReference>
<dbReference type="AlphaFoldDB" id="A0A9E6ZKA9"/>
<feature type="domain" description="Glycosyl hydrolase family 31 C-terminal" evidence="5">
    <location>
        <begin position="379"/>
        <end position="444"/>
    </location>
</feature>
<proteinExistence type="inferred from homology"/>
<protein>
    <submittedName>
        <fullName evidence="6">DUF5110 domain-containing protein</fullName>
    </submittedName>
</protein>
<gene>
    <name evidence="6" type="ORF">MQE35_10225</name>
</gene>
<evidence type="ECO:0000313" key="6">
    <source>
        <dbReference type="EMBL" id="UOB16114.1"/>
    </source>
</evidence>
<dbReference type="InterPro" id="IPR033403">
    <property type="entry name" value="DUF5110"/>
</dbReference>
<dbReference type="InterPro" id="IPR017853">
    <property type="entry name" value="GH"/>
</dbReference>
<dbReference type="Gene3D" id="2.60.40.1180">
    <property type="entry name" value="Golgi alpha-mannosidase II"/>
    <property type="match status" value="2"/>
</dbReference>
<sequence length="573" mass="66959">MEDKIYVHNLPPEADINVVIPPAWAFGIIYGAYTNQEQSIELINQIIEYDYPIDAFWIDSWIWDWKNKGKGPDKYMDFVGDTISYPHMEGMWDYMKEKNIKSGMWMWDCILKPGNEEVYNNFKERGYFTHEFINTNGWHNGTQTTIIGDDSKEVKGTWCGNIDFNNDEAVAYFKLKTKHFFDKGLDFIKLDRTDAINVCKRMFEMSQDFGKETRGRGFILSHSNGVNNEEYKKYPGKWTDDTRSDWSYETQSREFSPWLPKVSFKENLAMYTDTNKHFHKIPFLANDMGGFAVSNNGYIDEELYIRWLEFAMFVPLTTPFSQPENKTGNIAFKVSERANRIFKEYAHLKMKLFPYIYSYAHKSRIEGINTIRLVPGHLYQYQFGEEILVAPVYESSQTRRKLYLPGTSKWINYWSGEVYQGGQEIITDAPLDKIPLFIKQGAIIPQRKYSRSIESGNNNIIELHIYPGSEGSFSLIEDDGISNHYLKGVYALTNMELKTNKKGFNLVINPVSGCYEGMKELRQWEIIIHDSKVPATVKLEEKELKFKISKRSMLIDPFKSDKKEKCIVKFEYD</sequence>
<dbReference type="GO" id="GO:0004553">
    <property type="term" value="F:hydrolase activity, hydrolyzing O-glycosyl compounds"/>
    <property type="evidence" value="ECO:0007669"/>
    <property type="project" value="InterPro"/>
</dbReference>
<dbReference type="GO" id="GO:0005975">
    <property type="term" value="P:carbohydrate metabolic process"/>
    <property type="evidence" value="ECO:0007669"/>
    <property type="project" value="InterPro"/>
</dbReference>
<dbReference type="InterPro" id="IPR048395">
    <property type="entry name" value="Glyco_hydro_31_C"/>
</dbReference>
<dbReference type="RefSeq" id="WP_255841271.1">
    <property type="nucleotide sequence ID" value="NZ_CP094358.1"/>
</dbReference>
<dbReference type="PANTHER" id="PTHR43863:SF2">
    <property type="entry name" value="MALTASE-GLUCOAMYLASE"/>
    <property type="match status" value="1"/>
</dbReference>
<dbReference type="Gene3D" id="3.20.20.80">
    <property type="entry name" value="Glycosidases"/>
    <property type="match status" value="2"/>
</dbReference>
<dbReference type="Pfam" id="PF01055">
    <property type="entry name" value="Glyco_hydro_31_2nd"/>
    <property type="match status" value="1"/>
</dbReference>
<dbReference type="InterPro" id="IPR051816">
    <property type="entry name" value="Glycosyl_Hydrolase_31"/>
</dbReference>
<evidence type="ECO:0000259" key="4">
    <source>
        <dbReference type="Pfam" id="PF17137"/>
    </source>
</evidence>
<evidence type="ECO:0000256" key="2">
    <source>
        <dbReference type="RuleBase" id="RU361185"/>
    </source>
</evidence>
<name>A0A9E6ZKA9_9FLAO</name>
<dbReference type="InterPro" id="IPR013780">
    <property type="entry name" value="Glyco_hydro_b"/>
</dbReference>
<evidence type="ECO:0000313" key="7">
    <source>
        <dbReference type="Proteomes" id="UP000831290"/>
    </source>
</evidence>
<dbReference type="InterPro" id="IPR000322">
    <property type="entry name" value="Glyco_hydro_31_TIM"/>
</dbReference>
<comment type="similarity">
    <text evidence="1 2">Belongs to the glycosyl hydrolase 31 family.</text>
</comment>